<accession>A0ABW1U3C9</accession>
<feature type="chain" id="PRO_5046557528" evidence="2">
    <location>
        <begin position="30"/>
        <end position="327"/>
    </location>
</feature>
<gene>
    <name evidence="3" type="ORF">ACFQND_22720</name>
</gene>
<dbReference type="PIRSF" id="PIRSF017082">
    <property type="entry name" value="YflP"/>
    <property type="match status" value="1"/>
</dbReference>
<dbReference type="PANTHER" id="PTHR42928">
    <property type="entry name" value="TRICARBOXYLATE-BINDING PROTEIN"/>
    <property type="match status" value="1"/>
</dbReference>
<dbReference type="InterPro" id="IPR042100">
    <property type="entry name" value="Bug_dom1"/>
</dbReference>
<name>A0ABW1U3C9_9BURK</name>
<comment type="similarity">
    <text evidence="1">Belongs to the UPF0065 (bug) family.</text>
</comment>
<dbReference type="CDD" id="cd13578">
    <property type="entry name" value="PBP2_Bug27"/>
    <property type="match status" value="1"/>
</dbReference>
<evidence type="ECO:0000256" key="2">
    <source>
        <dbReference type="SAM" id="SignalP"/>
    </source>
</evidence>
<dbReference type="Gene3D" id="3.40.190.150">
    <property type="entry name" value="Bordetella uptake gene, domain 1"/>
    <property type="match status" value="1"/>
</dbReference>
<feature type="signal peptide" evidence="2">
    <location>
        <begin position="1"/>
        <end position="29"/>
    </location>
</feature>
<dbReference type="PANTHER" id="PTHR42928:SF5">
    <property type="entry name" value="BLR1237 PROTEIN"/>
    <property type="match status" value="1"/>
</dbReference>
<keyword evidence="4" id="KW-1185">Reference proteome</keyword>
<proteinExistence type="inferred from homology"/>
<dbReference type="EMBL" id="JBHSRS010000084">
    <property type="protein sequence ID" value="MFC6284050.1"/>
    <property type="molecule type" value="Genomic_DNA"/>
</dbReference>
<organism evidence="3 4">
    <name type="scientific">Polaromonas aquatica</name>
    <dbReference type="NCBI Taxonomy" id="332657"/>
    <lineage>
        <taxon>Bacteria</taxon>
        <taxon>Pseudomonadati</taxon>
        <taxon>Pseudomonadota</taxon>
        <taxon>Betaproteobacteria</taxon>
        <taxon>Burkholderiales</taxon>
        <taxon>Comamonadaceae</taxon>
        <taxon>Polaromonas</taxon>
    </lineage>
</organism>
<evidence type="ECO:0000313" key="3">
    <source>
        <dbReference type="EMBL" id="MFC6284050.1"/>
    </source>
</evidence>
<protein>
    <submittedName>
        <fullName evidence="3">Bug family tripartite tricarboxylate transporter substrate binding protein</fullName>
    </submittedName>
</protein>
<evidence type="ECO:0000256" key="1">
    <source>
        <dbReference type="ARBA" id="ARBA00006987"/>
    </source>
</evidence>
<comment type="caution">
    <text evidence="3">The sequence shown here is derived from an EMBL/GenBank/DDBJ whole genome shotgun (WGS) entry which is preliminary data.</text>
</comment>
<dbReference type="InterPro" id="IPR005064">
    <property type="entry name" value="BUG"/>
</dbReference>
<evidence type="ECO:0000313" key="4">
    <source>
        <dbReference type="Proteomes" id="UP001596270"/>
    </source>
</evidence>
<dbReference type="RefSeq" id="WP_371439814.1">
    <property type="nucleotide sequence ID" value="NZ_JBHSRS010000084.1"/>
</dbReference>
<keyword evidence="2" id="KW-0732">Signal</keyword>
<dbReference type="Gene3D" id="3.40.190.10">
    <property type="entry name" value="Periplasmic binding protein-like II"/>
    <property type="match status" value="1"/>
</dbReference>
<dbReference type="Pfam" id="PF03401">
    <property type="entry name" value="TctC"/>
    <property type="match status" value="1"/>
</dbReference>
<dbReference type="SUPFAM" id="SSF53850">
    <property type="entry name" value="Periplasmic binding protein-like II"/>
    <property type="match status" value="1"/>
</dbReference>
<sequence length="327" mass="34666">MYKKLFKSSSRLLAALLLGSSLGMSPAQAQAPFPNKVVRIVVPYAAGGVTDIMARVLAQQLSTQMGQQFIVENKPGAGGSIGMGEVARLPKDGYNLVMMPANLSVMSVLYEKLPFDPLKDFVPVVNVGSSPVGISVGAKLPVKSIKEFFAYARKNSVSYASCGIASPQHIAAEYLKSVAQIDIVHIPYKGCGAALPDVLSNEVPLFFASIPHLITNAKSGRILPIAVTGKKRSPLMPDVPTIAESGYPQFDVEAWFGLIVAKGTPVDVIQKLNAEVNKALQAPELKKTMAAQYFEPVGGSPEAFGATINGDAERLGAIVRQAGIRAE</sequence>
<reference evidence="4" key="1">
    <citation type="journal article" date="2019" name="Int. J. Syst. Evol. Microbiol.">
        <title>The Global Catalogue of Microorganisms (GCM) 10K type strain sequencing project: providing services to taxonomists for standard genome sequencing and annotation.</title>
        <authorList>
            <consortium name="The Broad Institute Genomics Platform"/>
            <consortium name="The Broad Institute Genome Sequencing Center for Infectious Disease"/>
            <person name="Wu L."/>
            <person name="Ma J."/>
        </authorList>
    </citation>
    <scope>NUCLEOTIDE SEQUENCE [LARGE SCALE GENOMIC DNA]</scope>
    <source>
        <strain evidence="4">CCUG 39402</strain>
    </source>
</reference>
<dbReference type="Proteomes" id="UP001596270">
    <property type="component" value="Unassembled WGS sequence"/>
</dbReference>